<keyword evidence="7" id="KW-0762">Sugar transport</keyword>
<dbReference type="PANTHER" id="PTHR10791">
    <property type="entry name" value="RAG1-ACTIVATING PROTEIN 1"/>
    <property type="match status" value="1"/>
</dbReference>
<evidence type="ECO:0000256" key="11">
    <source>
        <dbReference type="ARBA" id="ARBA00023034"/>
    </source>
</evidence>
<protein>
    <recommendedName>
        <fullName evidence="4">Sugar transporter SWEET1</fullName>
    </recommendedName>
</protein>
<dbReference type="InterPro" id="IPR004316">
    <property type="entry name" value="SWEET_rpt"/>
</dbReference>
<evidence type="ECO:0000256" key="8">
    <source>
        <dbReference type="ARBA" id="ARBA00022692"/>
    </source>
</evidence>
<reference evidence="15" key="1">
    <citation type="submission" date="2022-11" db="UniProtKB">
        <authorList>
            <consortium name="WormBaseParasite"/>
        </authorList>
    </citation>
    <scope>IDENTIFICATION</scope>
</reference>
<evidence type="ECO:0000256" key="5">
    <source>
        <dbReference type="ARBA" id="ARBA00022448"/>
    </source>
</evidence>
<keyword evidence="11" id="KW-0333">Golgi apparatus</keyword>
<name>A0A914DCD2_9BILA</name>
<keyword evidence="12 13" id="KW-0472">Membrane</keyword>
<evidence type="ECO:0000256" key="6">
    <source>
        <dbReference type="ARBA" id="ARBA00022475"/>
    </source>
</evidence>
<comment type="similarity">
    <text evidence="3">Belongs to the SWEET sugar transporter family.</text>
</comment>
<keyword evidence="10 13" id="KW-1133">Transmembrane helix</keyword>
<evidence type="ECO:0000256" key="4">
    <source>
        <dbReference type="ARBA" id="ARBA00021741"/>
    </source>
</evidence>
<dbReference type="Pfam" id="PF03083">
    <property type="entry name" value="MtN3_slv"/>
    <property type="match status" value="1"/>
</dbReference>
<dbReference type="InterPro" id="IPR047664">
    <property type="entry name" value="SWEET"/>
</dbReference>
<evidence type="ECO:0000256" key="2">
    <source>
        <dbReference type="ARBA" id="ARBA00004653"/>
    </source>
</evidence>
<dbReference type="Gene3D" id="1.20.1280.290">
    <property type="match status" value="1"/>
</dbReference>
<dbReference type="GO" id="GO:0000139">
    <property type="term" value="C:Golgi membrane"/>
    <property type="evidence" value="ECO:0007669"/>
    <property type="project" value="UniProtKB-SubCell"/>
</dbReference>
<dbReference type="Proteomes" id="UP000887540">
    <property type="component" value="Unplaced"/>
</dbReference>
<proteinExistence type="inferred from homology"/>
<keyword evidence="6" id="KW-1003">Cell membrane</keyword>
<feature type="transmembrane region" description="Helical" evidence="13">
    <location>
        <begin position="54"/>
        <end position="75"/>
    </location>
</feature>
<evidence type="ECO:0000313" key="14">
    <source>
        <dbReference type="Proteomes" id="UP000887540"/>
    </source>
</evidence>
<dbReference type="GO" id="GO:0051119">
    <property type="term" value="F:sugar transmembrane transporter activity"/>
    <property type="evidence" value="ECO:0007669"/>
    <property type="project" value="InterPro"/>
</dbReference>
<evidence type="ECO:0000256" key="9">
    <source>
        <dbReference type="ARBA" id="ARBA00022737"/>
    </source>
</evidence>
<dbReference type="GO" id="GO:0005886">
    <property type="term" value="C:plasma membrane"/>
    <property type="evidence" value="ECO:0007669"/>
    <property type="project" value="UniProtKB-SubCell"/>
</dbReference>
<evidence type="ECO:0000256" key="1">
    <source>
        <dbReference type="ARBA" id="ARBA00004651"/>
    </source>
</evidence>
<feature type="transmembrane region" description="Helical" evidence="13">
    <location>
        <begin position="27"/>
        <end position="48"/>
    </location>
</feature>
<evidence type="ECO:0000313" key="15">
    <source>
        <dbReference type="WBParaSite" id="ACRNAN_scaffold2169.g28359.t1"/>
    </source>
</evidence>
<keyword evidence="9" id="KW-0677">Repeat</keyword>
<dbReference type="PANTHER" id="PTHR10791:SF246">
    <property type="entry name" value="SUGAR TRANSPORTER SWEET1"/>
    <property type="match status" value="1"/>
</dbReference>
<keyword evidence="5" id="KW-0813">Transport</keyword>
<comment type="subcellular location">
    <subcellularLocation>
        <location evidence="1">Cell membrane</location>
        <topology evidence="1">Multi-pass membrane protein</topology>
    </subcellularLocation>
    <subcellularLocation>
        <location evidence="2">Golgi apparatus membrane</location>
        <topology evidence="2">Multi-pass membrane protein</topology>
    </subcellularLocation>
</comment>
<sequence>MTLNAADFGAPLGGINTVIRRRATSTLPLPLCIANFLVSGEWFLYGILVWDFYLIAPNGVGFLLATGQLLLFVVLPRKPGKKAPYSIMLKPRSQEVYRCK</sequence>
<evidence type="ECO:0000256" key="12">
    <source>
        <dbReference type="ARBA" id="ARBA00023136"/>
    </source>
</evidence>
<accession>A0A914DCD2</accession>
<dbReference type="WBParaSite" id="ACRNAN_scaffold2169.g28359.t1">
    <property type="protein sequence ID" value="ACRNAN_scaffold2169.g28359.t1"/>
    <property type="gene ID" value="ACRNAN_scaffold2169.g28359"/>
</dbReference>
<dbReference type="AlphaFoldDB" id="A0A914DCD2"/>
<evidence type="ECO:0000256" key="7">
    <source>
        <dbReference type="ARBA" id="ARBA00022597"/>
    </source>
</evidence>
<evidence type="ECO:0000256" key="10">
    <source>
        <dbReference type="ARBA" id="ARBA00022989"/>
    </source>
</evidence>
<keyword evidence="8 13" id="KW-0812">Transmembrane</keyword>
<evidence type="ECO:0000256" key="3">
    <source>
        <dbReference type="ARBA" id="ARBA00007809"/>
    </source>
</evidence>
<evidence type="ECO:0000256" key="13">
    <source>
        <dbReference type="SAM" id="Phobius"/>
    </source>
</evidence>
<keyword evidence="14" id="KW-1185">Reference proteome</keyword>
<organism evidence="14 15">
    <name type="scientific">Acrobeloides nanus</name>
    <dbReference type="NCBI Taxonomy" id="290746"/>
    <lineage>
        <taxon>Eukaryota</taxon>
        <taxon>Metazoa</taxon>
        <taxon>Ecdysozoa</taxon>
        <taxon>Nematoda</taxon>
        <taxon>Chromadorea</taxon>
        <taxon>Rhabditida</taxon>
        <taxon>Tylenchina</taxon>
        <taxon>Cephalobomorpha</taxon>
        <taxon>Cephaloboidea</taxon>
        <taxon>Cephalobidae</taxon>
        <taxon>Acrobeloides</taxon>
    </lineage>
</organism>
<dbReference type="FunFam" id="1.20.1280.290:FF:000004">
    <property type="entry name" value="Sugar transporter SWEET"/>
    <property type="match status" value="1"/>
</dbReference>